<keyword evidence="1" id="KW-0997">Cell inner membrane</keyword>
<evidence type="ECO:0000259" key="3">
    <source>
        <dbReference type="Pfam" id="PF06808"/>
    </source>
</evidence>
<comment type="caution">
    <text evidence="4">The sequence shown here is derived from an EMBL/GenBank/DDBJ whole genome shotgun (WGS) entry which is preliminary data.</text>
</comment>
<dbReference type="InterPro" id="IPR011853">
    <property type="entry name" value="TRAP_DctM-Dct_fused"/>
</dbReference>
<sequence>MTAMPALPARLATPLADLFAACLVLLAVGWALSVRRKLGLDLYPQQFFAGVLFFALPLAFLTLPARRGTEREGVPVYDLILAGLSMAALGYVAVKYPDLVLMIFSRPPELWIPSFIIIVLLLESLRRATGWALVIIIAAFLLYALFGDLIPGRLQGRPQNWQLLTGYLAVDSNGVLGLPMSVAATVVIAFILFGVLLGITGGSQFFTDAAMIGMGRFRGGSMKISVLASGLFGSISGSAVANVVGTGVVTIPMIKRDGYPAHKAAAIEAVASTGGQLMPPVMGASAFLMAEFLAIPYSQIVMAALLPAILYYVALFIQADLEAAKMGIQRVPESEIPARRTVLVGLHFASAFAVLIYLLFWLRYQPERAALWSALALCGTALIFGYRGARPTLRALFGSFARTGHGVVEILLISAASGMVIGVLNITGLSFNLTYALVQVGGGSAITLLALSAVVCIILGMGLPTLGVYVLLAALVAPALIEVGIEPIAAHLYVLYFGMMSMITPPIAMAAFAAAAIAKAPAMATGWAAMRFGWAAYVIPVLFVFSPSLLLIGETTEIVFAVITASLGVWLVSAGLAGYFSDRLSPLKRLLFIVAGLMALVPAGAFEGAILTDAAGVVLGLALIGNEVFRRRAAAPLAQEEAP</sequence>
<feature type="transmembrane region" description="Helical" evidence="2">
    <location>
        <begin position="491"/>
        <end position="520"/>
    </location>
</feature>
<protein>
    <submittedName>
        <fullName evidence="4">C4-dicarboxylate ABC transporter permease</fullName>
    </submittedName>
</protein>
<dbReference type="Proteomes" id="UP000645462">
    <property type="component" value="Unassembled WGS sequence"/>
</dbReference>
<feature type="transmembrane region" description="Helical" evidence="2">
    <location>
        <begin position="100"/>
        <end position="122"/>
    </location>
</feature>
<name>A0ABQ1KG55_9RHOB</name>
<organism evidence="4 5">
    <name type="scientific">Marivita lacus</name>
    <dbReference type="NCBI Taxonomy" id="1323742"/>
    <lineage>
        <taxon>Bacteria</taxon>
        <taxon>Pseudomonadati</taxon>
        <taxon>Pseudomonadota</taxon>
        <taxon>Alphaproteobacteria</taxon>
        <taxon>Rhodobacterales</taxon>
        <taxon>Roseobacteraceae</taxon>
        <taxon>Marivita</taxon>
    </lineage>
</organism>
<dbReference type="PANTHER" id="PTHR43849:SF2">
    <property type="entry name" value="BLL3936 PROTEIN"/>
    <property type="match status" value="1"/>
</dbReference>
<reference evidence="5" key="1">
    <citation type="journal article" date="2019" name="Int. J. Syst. Evol. Microbiol.">
        <title>The Global Catalogue of Microorganisms (GCM) 10K type strain sequencing project: providing services to taxonomists for standard genome sequencing and annotation.</title>
        <authorList>
            <consortium name="The Broad Institute Genomics Platform"/>
            <consortium name="The Broad Institute Genome Sequencing Center for Infectious Disease"/>
            <person name="Wu L."/>
            <person name="Ma J."/>
        </authorList>
    </citation>
    <scope>NUCLEOTIDE SEQUENCE [LARGE SCALE GENOMIC DNA]</scope>
    <source>
        <strain evidence="5">CGMCC 1.12478</strain>
    </source>
</reference>
<accession>A0ABQ1KG55</accession>
<feature type="transmembrane region" description="Helical" evidence="2">
    <location>
        <begin position="342"/>
        <end position="364"/>
    </location>
</feature>
<feature type="transmembrane region" description="Helical" evidence="2">
    <location>
        <begin position="587"/>
        <end position="604"/>
    </location>
</feature>
<evidence type="ECO:0000313" key="4">
    <source>
        <dbReference type="EMBL" id="GGB95204.1"/>
    </source>
</evidence>
<proteinExistence type="predicted"/>
<dbReference type="RefSeq" id="WP_229747679.1">
    <property type="nucleotide sequence ID" value="NZ_BMFC01000002.1"/>
</dbReference>
<feature type="transmembrane region" description="Helical" evidence="2">
    <location>
        <begin position="370"/>
        <end position="389"/>
    </location>
</feature>
<feature type="transmembrane region" description="Helical" evidence="2">
    <location>
        <begin position="437"/>
        <end position="459"/>
    </location>
</feature>
<dbReference type="PANTHER" id="PTHR43849">
    <property type="entry name" value="BLL3936 PROTEIN"/>
    <property type="match status" value="1"/>
</dbReference>
<feature type="transmembrane region" description="Helical" evidence="2">
    <location>
        <begin position="76"/>
        <end position="94"/>
    </location>
</feature>
<feature type="transmembrane region" description="Helical" evidence="2">
    <location>
        <begin position="410"/>
        <end position="431"/>
    </location>
</feature>
<keyword evidence="2" id="KW-0812">Transmembrane</keyword>
<feature type="transmembrane region" description="Helical" evidence="2">
    <location>
        <begin position="297"/>
        <end position="321"/>
    </location>
</feature>
<keyword evidence="1" id="KW-1003">Cell membrane</keyword>
<dbReference type="InterPro" id="IPR010656">
    <property type="entry name" value="DctM"/>
</dbReference>
<feature type="transmembrane region" description="Helical" evidence="2">
    <location>
        <begin position="466"/>
        <end position="485"/>
    </location>
</feature>
<keyword evidence="2" id="KW-0472">Membrane</keyword>
<dbReference type="EMBL" id="BMFC01000002">
    <property type="protein sequence ID" value="GGB95204.1"/>
    <property type="molecule type" value="Genomic_DNA"/>
</dbReference>
<keyword evidence="5" id="KW-1185">Reference proteome</keyword>
<evidence type="ECO:0000313" key="5">
    <source>
        <dbReference type="Proteomes" id="UP000645462"/>
    </source>
</evidence>
<dbReference type="NCBIfam" id="TIGR02123">
    <property type="entry name" value="TRAP_fused"/>
    <property type="match status" value="1"/>
</dbReference>
<comment type="subcellular location">
    <subcellularLocation>
        <location evidence="1">Cell inner membrane</location>
        <topology evidence="1">Multi-pass membrane protein</topology>
    </subcellularLocation>
</comment>
<gene>
    <name evidence="4" type="ORF">GCM10011363_09830</name>
</gene>
<feature type="domain" description="TRAP C4-dicarboxylate transport system permease DctM subunit" evidence="3">
    <location>
        <begin position="116"/>
        <end position="552"/>
    </location>
</feature>
<keyword evidence="1" id="KW-0813">Transport</keyword>
<feature type="transmembrane region" description="Helical" evidence="2">
    <location>
        <begin position="182"/>
        <end position="206"/>
    </location>
</feature>
<dbReference type="Pfam" id="PF06808">
    <property type="entry name" value="DctM"/>
    <property type="match status" value="1"/>
</dbReference>
<feature type="transmembrane region" description="Helical" evidence="2">
    <location>
        <begin position="47"/>
        <end position="64"/>
    </location>
</feature>
<evidence type="ECO:0000256" key="2">
    <source>
        <dbReference type="SAM" id="Phobius"/>
    </source>
</evidence>
<comment type="function">
    <text evidence="1">Part of the tripartite ATP-independent periplasmic (TRAP) transport system.</text>
</comment>
<feature type="transmembrane region" description="Helical" evidence="2">
    <location>
        <begin position="532"/>
        <end position="552"/>
    </location>
</feature>
<keyword evidence="2" id="KW-1133">Transmembrane helix</keyword>
<feature type="transmembrane region" description="Helical" evidence="2">
    <location>
        <begin position="558"/>
        <end position="580"/>
    </location>
</feature>
<feature type="transmembrane region" description="Helical" evidence="2">
    <location>
        <begin position="226"/>
        <end position="254"/>
    </location>
</feature>
<evidence type="ECO:0000256" key="1">
    <source>
        <dbReference type="RuleBase" id="RU369079"/>
    </source>
</evidence>
<feature type="transmembrane region" description="Helical" evidence="2">
    <location>
        <begin position="129"/>
        <end position="146"/>
    </location>
</feature>